<gene>
    <name evidence="1" type="ORF">HMPREF0724_11778</name>
</gene>
<sequence length="307" mass="32866">MAKTIVSIHDGNKITVSDLIGAPDVIPTRAIDLVRDNLVAETLFRNGGSPSSPVVQFTRSAPVFLDGDPEIVGEFGEIPVAGSGEGQPEVAVGHKLGLANRISREMKDYNQIQLVLKNLTRTTNTFIRANDKLAQKALADANVPEIPASDTWGGSTSNPRSDIAAAIESVNGALHDNNPNEPYGYVADTIVMNPALWPVLMDDDRFSKLYNGDAASEHIGFKGALPGSLMSCNVLQSRFWPTDKVLVLQRGITGFYADPRPLEATGLYPEGGGPNGGPTESWRSDMTQIRIIGVDEPLSACWITGIA</sequence>
<dbReference type="HOGENOM" id="CLU_074766_0_0_11"/>
<reference evidence="1" key="1">
    <citation type="submission" date="2011-01" db="EMBL/GenBank/DDBJ databases">
        <authorList>
            <person name="Muzny D."/>
            <person name="Qin X."/>
            <person name="Buhay C."/>
            <person name="Dugan-Rocha S."/>
            <person name="Ding Y."/>
            <person name="Chen G."/>
            <person name="Hawes A."/>
            <person name="Holder M."/>
            <person name="Jhangiani S."/>
            <person name="Johnson A."/>
            <person name="Khan Z."/>
            <person name="Li Z."/>
            <person name="Liu W."/>
            <person name="Liu X."/>
            <person name="Perez L."/>
            <person name="Shen H."/>
            <person name="Wang Q."/>
            <person name="Watt J."/>
            <person name="Xi L."/>
            <person name="Xin Y."/>
            <person name="Zhou J."/>
            <person name="Deng J."/>
            <person name="Jiang H."/>
            <person name="Liu Y."/>
            <person name="Qu J."/>
            <person name="Song X.-Z."/>
            <person name="Zhang L."/>
            <person name="Villasana D."/>
            <person name="Johnson A."/>
            <person name="Liu J."/>
            <person name="Liyanage D."/>
            <person name="Lorensuhewa L."/>
            <person name="Robinson T."/>
            <person name="Song A."/>
            <person name="Song B.-B."/>
            <person name="Dinh H."/>
            <person name="Thornton R."/>
            <person name="Coyle M."/>
            <person name="Francisco L."/>
            <person name="Jackson L."/>
            <person name="Javaid M."/>
            <person name="Korchina V."/>
            <person name="Kovar C."/>
            <person name="Mata R."/>
            <person name="Mathew T."/>
            <person name="Ngo R."/>
            <person name="Nguyen L."/>
            <person name="Nguyen N."/>
            <person name="Okwuonu G."/>
            <person name="Ongeri F."/>
            <person name="Pham C."/>
            <person name="Simmons D."/>
            <person name="Wilczek-Boney K."/>
            <person name="Hale W."/>
            <person name="Jakkamsetti A."/>
            <person name="Pham P."/>
            <person name="Ruth R."/>
            <person name="San Lucas F."/>
            <person name="Warren J."/>
            <person name="Zhang J."/>
            <person name="Zhao Z."/>
            <person name="Zhou C."/>
            <person name="Zhu D."/>
            <person name="Lee S."/>
            <person name="Bess C."/>
            <person name="Blankenburg K."/>
            <person name="Forbes L."/>
            <person name="Fu Q."/>
            <person name="Gubbala S."/>
            <person name="Hirani K."/>
            <person name="Jayaseelan J.C."/>
            <person name="Lara F."/>
            <person name="Munidasa M."/>
            <person name="Palculict T."/>
            <person name="Patil S."/>
            <person name="Pu L.-L."/>
            <person name="Saada N."/>
            <person name="Tang L."/>
            <person name="Weissenberger G."/>
            <person name="Zhu Y."/>
            <person name="Hemphill L."/>
            <person name="Shang Y."/>
            <person name="Youmans B."/>
            <person name="Ayvaz T."/>
            <person name="Ross M."/>
            <person name="Santibanez J."/>
            <person name="Aqrawi P."/>
            <person name="Gross S."/>
            <person name="Joshi V."/>
            <person name="Fowler G."/>
            <person name="Nazareth L."/>
            <person name="Reid J."/>
            <person name="Worley K."/>
            <person name="Petrosino J."/>
            <person name="Highlander S."/>
            <person name="Gibbs R."/>
        </authorList>
    </citation>
    <scope>NUCLEOTIDE SEQUENCE [LARGE SCALE GENOMIC DNA]</scope>
    <source>
        <strain evidence="1">ATCC 33707</strain>
    </source>
</reference>
<protein>
    <recommendedName>
        <fullName evidence="3">Major capsid protein</fullName>
    </recommendedName>
</protein>
<keyword evidence="2" id="KW-1185">Reference proteome</keyword>
<evidence type="ECO:0000313" key="1">
    <source>
        <dbReference type="EMBL" id="EGD24660.1"/>
    </source>
</evidence>
<dbReference type="Pfam" id="PF25209">
    <property type="entry name" value="Phage_capsid_4"/>
    <property type="match status" value="1"/>
</dbReference>
<name>E9T077_RHOHA</name>
<proteinExistence type="predicted"/>
<dbReference type="SUPFAM" id="SSF56563">
    <property type="entry name" value="Major capsid protein gp5"/>
    <property type="match status" value="1"/>
</dbReference>
<evidence type="ECO:0000313" key="2">
    <source>
        <dbReference type="Proteomes" id="UP000004245"/>
    </source>
</evidence>
<evidence type="ECO:0008006" key="3">
    <source>
        <dbReference type="Google" id="ProtNLM"/>
    </source>
</evidence>
<dbReference type="Proteomes" id="UP000004245">
    <property type="component" value="Unassembled WGS sequence"/>
</dbReference>
<dbReference type="RefSeq" id="WP_005513020.1">
    <property type="nucleotide sequence ID" value="NZ_CM001149.1"/>
</dbReference>
<dbReference type="AlphaFoldDB" id="E9T077"/>
<dbReference type="EMBL" id="ADNW02000008">
    <property type="protein sequence ID" value="EGD24660.1"/>
    <property type="molecule type" value="Genomic_DNA"/>
</dbReference>
<organism evidence="1 2">
    <name type="scientific">Prescottella equi ATCC 33707</name>
    <dbReference type="NCBI Taxonomy" id="525370"/>
    <lineage>
        <taxon>Bacteria</taxon>
        <taxon>Bacillati</taxon>
        <taxon>Actinomycetota</taxon>
        <taxon>Actinomycetes</taxon>
        <taxon>Mycobacteriales</taxon>
        <taxon>Nocardiaceae</taxon>
        <taxon>Prescottella</taxon>
    </lineage>
</organism>
<comment type="caution">
    <text evidence="1">The sequence shown here is derived from an EMBL/GenBank/DDBJ whole genome shotgun (WGS) entry which is preliminary data.</text>
</comment>
<accession>E9T077</accession>